<comment type="subcellular location">
    <subcellularLocation>
        <location evidence="2">Mitochondrion</location>
    </subcellularLocation>
</comment>
<reference evidence="9 10" key="1">
    <citation type="submission" date="2016-04" db="EMBL/GenBank/DDBJ databases">
        <title>Draft genome of Fonsecaea erecta CBS 125763.</title>
        <authorList>
            <person name="Weiss V.A."/>
            <person name="Vicente V.A."/>
            <person name="Raittz R.T."/>
            <person name="Moreno L.F."/>
            <person name="De Souza E.M."/>
            <person name="Pedrosa F.O."/>
            <person name="Steffens M.B."/>
            <person name="Faoro H."/>
            <person name="Tadra-Sfeir M.Z."/>
            <person name="Najafzadeh M.J."/>
            <person name="Felipe M.S."/>
            <person name="Teixeira M."/>
            <person name="Sun J."/>
            <person name="Xi L."/>
            <person name="Gomes R."/>
            <person name="De Azevedo C.M."/>
            <person name="Salgado C.G."/>
            <person name="Da Silva M.B."/>
            <person name="Nascimento M.F."/>
            <person name="Queiroz-Telles F."/>
            <person name="Attili D.S."/>
            <person name="Gorbushina A."/>
        </authorList>
    </citation>
    <scope>NUCLEOTIDE SEQUENCE [LARGE SCALE GENOMIC DNA]</scope>
    <source>
        <strain evidence="9 10">CBS 125763</strain>
    </source>
</reference>
<dbReference type="Gene3D" id="3.90.226.10">
    <property type="entry name" value="2-enoyl-CoA Hydratase, Chain A, domain 1"/>
    <property type="match status" value="1"/>
</dbReference>
<dbReference type="Pfam" id="PF16113">
    <property type="entry name" value="ECH_2"/>
    <property type="match status" value="1"/>
</dbReference>
<feature type="coiled-coil region" evidence="7">
    <location>
        <begin position="332"/>
        <end position="359"/>
    </location>
</feature>
<dbReference type="CDD" id="cd06558">
    <property type="entry name" value="crotonase-like"/>
    <property type="match status" value="1"/>
</dbReference>
<dbReference type="EC" id="3.1.2.4" evidence="3"/>
<keyword evidence="10" id="KW-1185">Reference proteome</keyword>
<dbReference type="PANTHER" id="PTHR43176:SF3">
    <property type="entry name" value="3-HYDROXYISOBUTYRYL-COA HYDROLASE, MITOCHONDRIAL"/>
    <property type="match status" value="1"/>
</dbReference>
<dbReference type="EMBL" id="LVYI01000001">
    <property type="protein sequence ID" value="OAP64827.1"/>
    <property type="molecule type" value="Genomic_DNA"/>
</dbReference>
<keyword evidence="4" id="KW-0378">Hydrolase</keyword>
<comment type="caution">
    <text evidence="9">The sequence shown here is derived from an EMBL/GenBank/DDBJ whole genome shotgun (WGS) entry which is preliminary data.</text>
</comment>
<dbReference type="AlphaFoldDB" id="A0A178ZYL8"/>
<organism evidence="9 10">
    <name type="scientific">Fonsecaea erecta</name>
    <dbReference type="NCBI Taxonomy" id="1367422"/>
    <lineage>
        <taxon>Eukaryota</taxon>
        <taxon>Fungi</taxon>
        <taxon>Dikarya</taxon>
        <taxon>Ascomycota</taxon>
        <taxon>Pezizomycotina</taxon>
        <taxon>Eurotiomycetes</taxon>
        <taxon>Chaetothyriomycetidae</taxon>
        <taxon>Chaetothyriales</taxon>
        <taxon>Herpotrichiellaceae</taxon>
        <taxon>Fonsecaea</taxon>
    </lineage>
</organism>
<keyword evidence="5" id="KW-0496">Mitochondrion</keyword>
<proteinExistence type="predicted"/>
<dbReference type="NCBIfam" id="NF004127">
    <property type="entry name" value="PRK05617.1"/>
    <property type="match status" value="1"/>
</dbReference>
<dbReference type="InterPro" id="IPR018376">
    <property type="entry name" value="Enoyl-CoA_hyd/isom_CS"/>
</dbReference>
<comment type="catalytic activity">
    <reaction evidence="1">
        <text>3-hydroxy-2-methylpropanoyl-CoA + H2O = 3-hydroxy-2-methylpropanoate + CoA + H(+)</text>
        <dbReference type="Rhea" id="RHEA:20888"/>
        <dbReference type="ChEBI" id="CHEBI:11805"/>
        <dbReference type="ChEBI" id="CHEBI:15377"/>
        <dbReference type="ChEBI" id="CHEBI:15378"/>
        <dbReference type="ChEBI" id="CHEBI:57287"/>
        <dbReference type="ChEBI" id="CHEBI:57340"/>
        <dbReference type="EC" id="3.1.2.4"/>
    </reaction>
</comment>
<evidence type="ECO:0000259" key="8">
    <source>
        <dbReference type="Pfam" id="PF16113"/>
    </source>
</evidence>
<dbReference type="InterPro" id="IPR029045">
    <property type="entry name" value="ClpP/crotonase-like_dom_sf"/>
</dbReference>
<dbReference type="InterPro" id="IPR045004">
    <property type="entry name" value="ECH_dom"/>
</dbReference>
<accession>A0A178ZYL8</accession>
<evidence type="ECO:0000313" key="10">
    <source>
        <dbReference type="Proteomes" id="UP000078343"/>
    </source>
</evidence>
<keyword evidence="7" id="KW-0175">Coiled coil</keyword>
<dbReference type="PANTHER" id="PTHR43176">
    <property type="entry name" value="3-HYDROXYISOBUTYRYL-COA HYDROLASE-RELATED"/>
    <property type="match status" value="1"/>
</dbReference>
<dbReference type="Proteomes" id="UP000078343">
    <property type="component" value="Unassembled WGS sequence"/>
</dbReference>
<gene>
    <name evidence="9" type="ORF">AYL99_00799</name>
</gene>
<feature type="domain" description="Enoyl-CoA hydratase/isomerase" evidence="8">
    <location>
        <begin position="89"/>
        <end position="442"/>
    </location>
</feature>
<name>A0A178ZYL8_9EURO</name>
<evidence type="ECO:0000256" key="2">
    <source>
        <dbReference type="ARBA" id="ARBA00004173"/>
    </source>
</evidence>
<dbReference type="SUPFAM" id="SSF52096">
    <property type="entry name" value="ClpP/crotonase"/>
    <property type="match status" value="1"/>
</dbReference>
<evidence type="ECO:0000256" key="6">
    <source>
        <dbReference type="ARBA" id="ARBA00031181"/>
    </source>
</evidence>
<dbReference type="GO" id="GO:0006574">
    <property type="term" value="P:L-valine catabolic process"/>
    <property type="evidence" value="ECO:0007669"/>
    <property type="project" value="TreeGrafter"/>
</dbReference>
<evidence type="ECO:0000256" key="3">
    <source>
        <dbReference type="ARBA" id="ARBA00011915"/>
    </source>
</evidence>
<evidence type="ECO:0000256" key="5">
    <source>
        <dbReference type="ARBA" id="ARBA00023128"/>
    </source>
</evidence>
<sequence>MKACCARYAASLVAPGTIARTAALAARSRAPFSPLALGRRTVGYVLYKSTNFELTPQQMSSSTIKYGAMPKELPTDDPDDVLFNSLYGVRTIELNRPKKLNSLNGSMARKILPRLREWEKSQMANVVLISGAGPKAFCAGGDVAELAMQNKQGPEGQKKSSDYFALEYQLDHLIATYSKPYIAIMDGITMGGGVGLSVHAPFRIATEKTVFAMPETTIGFFPDVGGSFFLPRLDGEIGTYLSLTSERLHGVQAFYAGVATHYIDSSVLAQLTTRLSELVFKDYADLNERLELIDSTISEFSSSLPSPDSYEAAKYGNITGALRDAVDRVFKYNTIEEILAALQKETESADEKIAEWAKATQKTIAIRSPTSLRVTLRQLREGKHWNISETFIKEHKMASRFMAHPDFVEGVSARLINKPPTKPVWNPAKLEDVSTADVDEFFAAPTEQEALKLVEPSQGALDQHYTDYPHAKFALPRESDIEAVVKDLGKEGSKRVIDEVLRQWKNKAGVKEKVQDVIARKTVSSDGNELRWKGESARL</sequence>
<dbReference type="InterPro" id="IPR032259">
    <property type="entry name" value="HIBYL-CoA-H"/>
</dbReference>
<dbReference type="GO" id="GO:0003860">
    <property type="term" value="F:3-hydroxyisobutyryl-CoA hydrolase activity"/>
    <property type="evidence" value="ECO:0007669"/>
    <property type="project" value="UniProtKB-EC"/>
</dbReference>
<dbReference type="OrthoDB" id="1737613at2759"/>
<dbReference type="GO" id="GO:0005739">
    <property type="term" value="C:mitochondrion"/>
    <property type="evidence" value="ECO:0007669"/>
    <property type="project" value="UniProtKB-SubCell"/>
</dbReference>
<evidence type="ECO:0000256" key="7">
    <source>
        <dbReference type="SAM" id="Coils"/>
    </source>
</evidence>
<evidence type="ECO:0000313" key="9">
    <source>
        <dbReference type="EMBL" id="OAP64827.1"/>
    </source>
</evidence>
<evidence type="ECO:0000256" key="1">
    <source>
        <dbReference type="ARBA" id="ARBA00001709"/>
    </source>
</evidence>
<dbReference type="GeneID" id="30004969"/>
<dbReference type="PROSITE" id="PS00166">
    <property type="entry name" value="ENOYL_COA_HYDRATASE"/>
    <property type="match status" value="1"/>
</dbReference>
<dbReference type="RefSeq" id="XP_018698194.1">
    <property type="nucleotide sequence ID" value="XM_018832315.1"/>
</dbReference>
<protein>
    <recommendedName>
        <fullName evidence="3">3-hydroxyisobutyryl-CoA hydrolase</fullName>
        <ecNumber evidence="3">3.1.2.4</ecNumber>
    </recommendedName>
    <alternativeName>
        <fullName evidence="6">3-hydroxyisobutyryl-coenzyme A hydrolase</fullName>
    </alternativeName>
</protein>
<dbReference type="FunFam" id="3.90.226.10:FF:000026">
    <property type="entry name" value="3-hydroxyisobutyryl-CoA hydrolase, mitochondrial"/>
    <property type="match status" value="1"/>
</dbReference>
<dbReference type="STRING" id="1367422.A0A178ZYL8"/>
<evidence type="ECO:0000256" key="4">
    <source>
        <dbReference type="ARBA" id="ARBA00022801"/>
    </source>
</evidence>